<dbReference type="RefSeq" id="WP_084395524.1">
    <property type="nucleotide sequence ID" value="NZ_BCSY01000129.1"/>
</dbReference>
<keyword evidence="2" id="KW-0489">Methyltransferase</keyword>
<evidence type="ECO:0000313" key="8">
    <source>
        <dbReference type="EMBL" id="GAS99267.1"/>
    </source>
</evidence>
<accession>A0A100WJ53</accession>
<dbReference type="Pfam" id="PF13241">
    <property type="entry name" value="NAD_binding_7"/>
    <property type="match status" value="1"/>
</dbReference>
<keyword evidence="5" id="KW-0627">Porphyrin biosynthesis</keyword>
<dbReference type="InterPro" id="IPR000878">
    <property type="entry name" value="4pyrrol_Mease"/>
</dbReference>
<evidence type="ECO:0000313" key="9">
    <source>
        <dbReference type="Proteomes" id="UP000069443"/>
    </source>
</evidence>
<dbReference type="GO" id="GO:0009236">
    <property type="term" value="P:cobalamin biosynthetic process"/>
    <property type="evidence" value="ECO:0007669"/>
    <property type="project" value="InterPro"/>
</dbReference>
<dbReference type="Proteomes" id="UP000069443">
    <property type="component" value="Unassembled WGS sequence"/>
</dbReference>
<dbReference type="InterPro" id="IPR050161">
    <property type="entry name" value="Siro_Cobalamin_biosynth"/>
</dbReference>
<sequence>MCEALVADLAVDSDGGDIAVRVPVRHREVTVVGSQDRALSVVGALVTAGAVVTVIAPRPAAYLSDLAERGLITLRQRDFHPADIATAELVFTYTGIPDTDRSIAELARRQGLLCVGSTEPASPRDNPPTASRGRVIIVGGGPGDPGLLTVAGRAALARADVVVTDRLAPVSALHEIAPGAQIIDASKIPGGRRTEQYEINAMLIEHALAGRTVVRLKGGDGFVFGRGGEEADECVRAGVTVEVIPGVSSAIAAPAAALIPVTHRGLTQGFTVVSGHVPPDDPECTIDYAALARTNTTIVLMMAVGNLDAITRTLMDAGMPDSTPAAVIADGTLAGQRELRGDLGTIATVAHAAGIRPPATTVIGAVAGFVAGQMAGPVVAQMSG</sequence>
<dbReference type="GO" id="GO:0043115">
    <property type="term" value="F:precorrin-2 dehydrogenase activity"/>
    <property type="evidence" value="ECO:0007669"/>
    <property type="project" value="InterPro"/>
</dbReference>
<dbReference type="EMBL" id="BCSY01000129">
    <property type="protein sequence ID" value="GAS99267.1"/>
    <property type="molecule type" value="Genomic_DNA"/>
</dbReference>
<dbReference type="PANTHER" id="PTHR45790">
    <property type="entry name" value="SIROHEME SYNTHASE-RELATED"/>
    <property type="match status" value="1"/>
</dbReference>
<feature type="domain" description="Tetrapyrrole methylase" evidence="7">
    <location>
        <begin position="134"/>
        <end position="346"/>
    </location>
</feature>
<name>A0A100WJ53_MYCCR</name>
<reference evidence="9" key="1">
    <citation type="journal article" date="2016" name="Genome Announc.">
        <title>Draft Genome Sequences of Five Rapidly Growing Mycobacterium Species, M. thermoresistibile, M. fortuitum subsp. acetamidolyticum, M. canariasense, M. brisbanense, and M. novocastrense.</title>
        <authorList>
            <person name="Katahira K."/>
            <person name="Ogura Y."/>
            <person name="Gotoh Y."/>
            <person name="Hayashi T."/>
        </authorList>
    </citation>
    <scope>NUCLEOTIDE SEQUENCE [LARGE SCALE GENOMIC DNA]</scope>
    <source>
        <strain evidence="9">JCM15298</strain>
    </source>
</reference>
<dbReference type="Pfam" id="PF00590">
    <property type="entry name" value="TP_methylase"/>
    <property type="match status" value="1"/>
</dbReference>
<dbReference type="InterPro" id="IPR035996">
    <property type="entry name" value="4pyrrol_Methylase_sf"/>
</dbReference>
<dbReference type="InterPro" id="IPR014777">
    <property type="entry name" value="4pyrrole_Mease_sub1"/>
</dbReference>
<evidence type="ECO:0000256" key="4">
    <source>
        <dbReference type="ARBA" id="ARBA00022691"/>
    </source>
</evidence>
<dbReference type="GO" id="GO:0004851">
    <property type="term" value="F:uroporphyrin-III C-methyltransferase activity"/>
    <property type="evidence" value="ECO:0007669"/>
    <property type="project" value="UniProtKB-EC"/>
</dbReference>
<dbReference type="InterPro" id="IPR006366">
    <property type="entry name" value="CobA/CysG_C"/>
</dbReference>
<dbReference type="Gene3D" id="3.30.950.10">
    <property type="entry name" value="Methyltransferase, Cobalt-precorrin-4 Transmethylase, Domain 2"/>
    <property type="match status" value="1"/>
</dbReference>
<dbReference type="InterPro" id="IPR036291">
    <property type="entry name" value="NAD(P)-bd_dom_sf"/>
</dbReference>
<feature type="active site" description="Proton donor" evidence="6">
    <location>
        <position position="187"/>
    </location>
</feature>
<dbReference type="EC" id="2.1.1.107" evidence="1"/>
<evidence type="ECO:0000256" key="6">
    <source>
        <dbReference type="PIRSR" id="PIRSR036426-1"/>
    </source>
</evidence>
<evidence type="ECO:0000256" key="1">
    <source>
        <dbReference type="ARBA" id="ARBA00012162"/>
    </source>
</evidence>
<reference evidence="9" key="2">
    <citation type="submission" date="2016-02" db="EMBL/GenBank/DDBJ databases">
        <title>Draft genome sequence of five rapidly growing Mycobacterium species.</title>
        <authorList>
            <person name="Katahira K."/>
            <person name="Gotou Y."/>
            <person name="Iida K."/>
            <person name="Ogura Y."/>
            <person name="Hayashi T."/>
        </authorList>
    </citation>
    <scope>NUCLEOTIDE SEQUENCE [LARGE SCALE GENOMIC DNA]</scope>
    <source>
        <strain evidence="9">JCM15298</strain>
    </source>
</reference>
<organism evidence="8 9">
    <name type="scientific">Mycolicibacterium canariasense</name>
    <name type="common">Mycobacterium canariasense</name>
    <dbReference type="NCBI Taxonomy" id="228230"/>
    <lineage>
        <taxon>Bacteria</taxon>
        <taxon>Bacillati</taxon>
        <taxon>Actinomycetota</taxon>
        <taxon>Actinomycetes</taxon>
        <taxon>Mycobacteriales</taxon>
        <taxon>Mycobacteriaceae</taxon>
        <taxon>Mycolicibacterium</taxon>
    </lineage>
</organism>
<dbReference type="FunFam" id="3.40.1010.10:FF:000001">
    <property type="entry name" value="Siroheme synthase"/>
    <property type="match status" value="1"/>
</dbReference>
<keyword evidence="9" id="KW-1185">Reference proteome</keyword>
<keyword evidence="3" id="KW-0808">Transferase</keyword>
<dbReference type="Gene3D" id="3.40.50.720">
    <property type="entry name" value="NAD(P)-binding Rossmann-like Domain"/>
    <property type="match status" value="1"/>
</dbReference>
<feature type="active site" description="Proton acceptor" evidence="6">
    <location>
        <position position="165"/>
    </location>
</feature>
<gene>
    <name evidence="8" type="ORF">RMCC_6232</name>
</gene>
<dbReference type="CDD" id="cd11642">
    <property type="entry name" value="SUMT"/>
    <property type="match status" value="1"/>
</dbReference>
<dbReference type="NCBIfam" id="NF004790">
    <property type="entry name" value="PRK06136.1"/>
    <property type="match status" value="1"/>
</dbReference>
<dbReference type="SUPFAM" id="SSF53790">
    <property type="entry name" value="Tetrapyrrole methylase"/>
    <property type="match status" value="1"/>
</dbReference>
<dbReference type="Gene3D" id="3.40.1010.10">
    <property type="entry name" value="Cobalt-precorrin-4 Transmethylase, Domain 1"/>
    <property type="match status" value="1"/>
</dbReference>
<evidence type="ECO:0000259" key="7">
    <source>
        <dbReference type="Pfam" id="PF00590"/>
    </source>
</evidence>
<evidence type="ECO:0000256" key="2">
    <source>
        <dbReference type="ARBA" id="ARBA00022603"/>
    </source>
</evidence>
<dbReference type="PIRSF" id="PIRSF036426">
    <property type="entry name" value="Sirohaem_synth"/>
    <property type="match status" value="1"/>
</dbReference>
<dbReference type="NCBIfam" id="TIGR01469">
    <property type="entry name" value="cobA_cysG_Cterm"/>
    <property type="match status" value="1"/>
</dbReference>
<keyword evidence="4" id="KW-0949">S-adenosyl-L-methionine</keyword>
<protein>
    <recommendedName>
        <fullName evidence="1">uroporphyrinogen-III C-methyltransferase</fullName>
        <ecNumber evidence="1">2.1.1.107</ecNumber>
    </recommendedName>
</protein>
<dbReference type="PANTHER" id="PTHR45790:SF3">
    <property type="entry name" value="S-ADENOSYL-L-METHIONINE-DEPENDENT UROPORPHYRINOGEN III METHYLTRANSFERASE, CHLOROPLASTIC"/>
    <property type="match status" value="1"/>
</dbReference>
<evidence type="ECO:0000256" key="5">
    <source>
        <dbReference type="ARBA" id="ARBA00023244"/>
    </source>
</evidence>
<dbReference type="AlphaFoldDB" id="A0A100WJ53"/>
<dbReference type="STRING" id="228230.RMCC_6232"/>
<comment type="caution">
    <text evidence="8">The sequence shown here is derived from an EMBL/GenBank/DDBJ whole genome shotgun (WGS) entry which is preliminary data.</text>
</comment>
<dbReference type="InterPro" id="IPR012409">
    <property type="entry name" value="Sirohaem_synth"/>
</dbReference>
<dbReference type="GO" id="GO:0051266">
    <property type="term" value="F:sirohydrochlorin ferrochelatase activity"/>
    <property type="evidence" value="ECO:0007669"/>
    <property type="project" value="InterPro"/>
</dbReference>
<dbReference type="GO" id="GO:0051287">
    <property type="term" value="F:NAD binding"/>
    <property type="evidence" value="ECO:0007669"/>
    <property type="project" value="InterPro"/>
</dbReference>
<dbReference type="GO" id="GO:0032259">
    <property type="term" value="P:methylation"/>
    <property type="evidence" value="ECO:0007669"/>
    <property type="project" value="UniProtKB-KW"/>
</dbReference>
<dbReference type="SUPFAM" id="SSF51735">
    <property type="entry name" value="NAD(P)-binding Rossmann-fold domains"/>
    <property type="match status" value="1"/>
</dbReference>
<dbReference type="OrthoDB" id="9815856at2"/>
<evidence type="ECO:0000256" key="3">
    <source>
        <dbReference type="ARBA" id="ARBA00022679"/>
    </source>
</evidence>
<dbReference type="InterPro" id="IPR014776">
    <property type="entry name" value="4pyrrole_Mease_sub2"/>
</dbReference>
<dbReference type="GO" id="GO:0019354">
    <property type="term" value="P:siroheme biosynthetic process"/>
    <property type="evidence" value="ECO:0007669"/>
    <property type="project" value="InterPro"/>
</dbReference>
<proteinExistence type="predicted"/>